<evidence type="ECO:0000313" key="10">
    <source>
        <dbReference type="RefSeq" id="XP_010914899.1"/>
    </source>
</evidence>
<dbReference type="GeneID" id="105040184"/>
<evidence type="ECO:0000256" key="2">
    <source>
        <dbReference type="ARBA" id="ARBA00022737"/>
    </source>
</evidence>
<keyword evidence="9" id="KW-1185">Reference proteome</keyword>
<dbReference type="Pfam" id="PF15663">
    <property type="entry name" value="zf-CCCH_3"/>
    <property type="match status" value="1"/>
</dbReference>
<dbReference type="GO" id="GO:0003677">
    <property type="term" value="F:DNA binding"/>
    <property type="evidence" value="ECO:0007669"/>
    <property type="project" value="UniProtKB-KW"/>
</dbReference>
<keyword evidence="5" id="KW-0238">DNA-binding</keyword>
<feature type="zinc finger region" description="C3H1-type" evidence="6">
    <location>
        <begin position="85"/>
        <end position="112"/>
    </location>
</feature>
<dbReference type="AlphaFoldDB" id="A0A6I9QTI9"/>
<dbReference type="Proteomes" id="UP000504607">
    <property type="component" value="Chromosome 3"/>
</dbReference>
<proteinExistence type="predicted"/>
<dbReference type="FunFam" id="4.10.1000.10:FF:000021">
    <property type="entry name" value="Zinc finger CCCH domain-containing protein 17"/>
    <property type="match status" value="1"/>
</dbReference>
<sequence length="613" mass="69797">MEVEIQKRNIDCVYFLASPFTCKKGSECEYRHSEIARLNPTDCRYWLNGNCLNPNCAFRHPPLEGLTETLSESVPLPSYSSVPTSKSNVSCYFYFNSYCIKGDHCPFLHDILPAQKVPATASEAASFHSVEQKTSTESDTGPASLEVPANLLEGTPELIKQCLAKEAFQQQPLEERSPSVESSVPECEKPAIKLSDSLLPSVDYVNLDAHLCQDQSSEDLVKECTEADEWWESSPGFDVLVDDGSEPLAYEDNADYLLAQETEERQSNILHGHQLQHDFESSAGYDPRDYPDAGHMYEHGIYDSYDYLDRYNPEYFERTPEYYRERILEPMFHQRRKLPHRAHGVAASDGLDLRDHLRKHRRMDLYQALCDSWNLHSHRRRGHSRECLVWHKMARYPGRFASEVGKNMTISSHGKSGSTLNDHRRHGWLGEYPRSSRHSRSKQKEREAQRRKHWKPLPTLYSEISRGSASKKVKSQPVIAANFSGPKTLAEIKEAKSRAKTNGDGSEGCMPRHLRRPNSEDFEGPKSLNELLKDKRKPVSIGGNINSPTNPTAKQQPKHIISQVEREVSNGCFDDTCYHKASEKQDRAHDSSSFDVDREEDGLHEKLACILAQ</sequence>
<evidence type="ECO:0000256" key="4">
    <source>
        <dbReference type="ARBA" id="ARBA00022833"/>
    </source>
</evidence>
<keyword evidence="4 6" id="KW-0862">Zinc</keyword>
<dbReference type="PROSITE" id="PS50103">
    <property type="entry name" value="ZF_C3H1"/>
    <property type="match status" value="3"/>
</dbReference>
<evidence type="ECO:0000256" key="5">
    <source>
        <dbReference type="ARBA" id="ARBA00023125"/>
    </source>
</evidence>
<dbReference type="RefSeq" id="XP_010914899.1">
    <property type="nucleotide sequence ID" value="XM_010916597.3"/>
</dbReference>
<dbReference type="InterPro" id="IPR041686">
    <property type="entry name" value="Znf-CCCH_3"/>
</dbReference>
<dbReference type="SUPFAM" id="SSF90229">
    <property type="entry name" value="CCCH zinc finger"/>
    <property type="match status" value="1"/>
</dbReference>
<dbReference type="InParanoid" id="A0A6I9QTI9"/>
<dbReference type="InterPro" id="IPR000571">
    <property type="entry name" value="Znf_CCCH"/>
</dbReference>
<feature type="compositionally biased region" description="Polar residues" evidence="7">
    <location>
        <begin position="408"/>
        <end position="420"/>
    </location>
</feature>
<feature type="zinc finger region" description="C3H1-type" evidence="6">
    <location>
        <begin position="37"/>
        <end position="63"/>
    </location>
</feature>
<name>A0A6I9QTI9_ELAGV</name>
<dbReference type="GO" id="GO:0008270">
    <property type="term" value="F:zinc ion binding"/>
    <property type="evidence" value="ECO:0007669"/>
    <property type="project" value="UniProtKB-KW"/>
</dbReference>
<keyword evidence="2" id="KW-0677">Repeat</keyword>
<evidence type="ECO:0000256" key="6">
    <source>
        <dbReference type="PROSITE-ProRule" id="PRU00723"/>
    </source>
</evidence>
<dbReference type="PANTHER" id="PTHR15725">
    <property type="entry name" value="ZN-FINGER, C-X8-C-X5-C-X3-H TYPE-CONTAINING"/>
    <property type="match status" value="1"/>
</dbReference>
<feature type="region of interest" description="Disordered" evidence="7">
    <location>
        <begin position="496"/>
        <end position="524"/>
    </location>
</feature>
<feature type="region of interest" description="Disordered" evidence="7">
    <location>
        <begin position="581"/>
        <end position="600"/>
    </location>
</feature>
<dbReference type="PANTHER" id="PTHR15725:SF0">
    <property type="entry name" value="ZINC FINGER CCCH DOMAIN-CONTAINING PROTEIN 32-LIKE"/>
    <property type="match status" value="1"/>
</dbReference>
<dbReference type="GO" id="GO:0003729">
    <property type="term" value="F:mRNA binding"/>
    <property type="evidence" value="ECO:0007669"/>
    <property type="project" value="TreeGrafter"/>
</dbReference>
<keyword evidence="1 6" id="KW-0479">Metal-binding</keyword>
<feature type="region of interest" description="Disordered" evidence="7">
    <location>
        <begin position="408"/>
        <end position="454"/>
    </location>
</feature>
<feature type="compositionally biased region" description="Polar residues" evidence="7">
    <location>
        <begin position="543"/>
        <end position="555"/>
    </location>
</feature>
<dbReference type="InterPro" id="IPR036855">
    <property type="entry name" value="Znf_CCCH_sf"/>
</dbReference>
<protein>
    <submittedName>
        <fullName evidence="10">Zinc finger CCCH domain-containing protein 34</fullName>
    </submittedName>
</protein>
<feature type="region of interest" description="Disordered" evidence="7">
    <location>
        <begin position="538"/>
        <end position="560"/>
    </location>
</feature>
<dbReference type="SMART" id="SM00356">
    <property type="entry name" value="ZnF_C3H1"/>
    <property type="match status" value="3"/>
</dbReference>
<organism evidence="9 10">
    <name type="scientific">Elaeis guineensis var. tenera</name>
    <name type="common">Oil palm</name>
    <dbReference type="NCBI Taxonomy" id="51953"/>
    <lineage>
        <taxon>Eukaryota</taxon>
        <taxon>Viridiplantae</taxon>
        <taxon>Streptophyta</taxon>
        <taxon>Embryophyta</taxon>
        <taxon>Tracheophyta</taxon>
        <taxon>Spermatophyta</taxon>
        <taxon>Magnoliopsida</taxon>
        <taxon>Liliopsida</taxon>
        <taxon>Arecaceae</taxon>
        <taxon>Arecoideae</taxon>
        <taxon>Cocoseae</taxon>
        <taxon>Elaeidinae</taxon>
        <taxon>Elaeis</taxon>
    </lineage>
</organism>
<feature type="domain" description="C3H1-type" evidence="8">
    <location>
        <begin position="37"/>
        <end position="63"/>
    </location>
</feature>
<evidence type="ECO:0000256" key="1">
    <source>
        <dbReference type="ARBA" id="ARBA00022723"/>
    </source>
</evidence>
<feature type="domain" description="C3H1-type" evidence="8">
    <location>
        <begin position="6"/>
        <end position="35"/>
    </location>
</feature>
<dbReference type="OrthoDB" id="5395350at2759"/>
<evidence type="ECO:0000259" key="8">
    <source>
        <dbReference type="PROSITE" id="PS50103"/>
    </source>
</evidence>
<evidence type="ECO:0000313" key="9">
    <source>
        <dbReference type="Proteomes" id="UP000504607"/>
    </source>
</evidence>
<gene>
    <name evidence="10" type="primary">LOC105040184</name>
</gene>
<keyword evidence="3 6" id="KW-0863">Zinc-finger</keyword>
<feature type="domain" description="C3H1-type" evidence="8">
    <location>
        <begin position="85"/>
        <end position="112"/>
    </location>
</feature>
<dbReference type="Pfam" id="PF14608">
    <property type="entry name" value="zf-CCCH_2"/>
    <property type="match status" value="1"/>
</dbReference>
<evidence type="ECO:0000256" key="7">
    <source>
        <dbReference type="SAM" id="MobiDB-lite"/>
    </source>
</evidence>
<feature type="zinc finger region" description="C3H1-type" evidence="6">
    <location>
        <begin position="6"/>
        <end position="35"/>
    </location>
</feature>
<reference evidence="10" key="1">
    <citation type="submission" date="2025-08" db="UniProtKB">
        <authorList>
            <consortium name="RefSeq"/>
        </authorList>
    </citation>
    <scope>IDENTIFICATION</scope>
</reference>
<dbReference type="KEGG" id="egu:105040184"/>
<dbReference type="Gene3D" id="4.10.1000.10">
    <property type="entry name" value="Zinc finger, CCCH-type"/>
    <property type="match status" value="1"/>
</dbReference>
<evidence type="ECO:0000256" key="3">
    <source>
        <dbReference type="ARBA" id="ARBA00022771"/>
    </source>
</evidence>
<accession>A0A6I9QTI9</accession>